<name>A0A9P9JWY5_FUSSL</name>
<comment type="caution">
    <text evidence="1">The sequence shown here is derived from an EMBL/GenBank/DDBJ whole genome shotgun (WGS) entry which is preliminary data.</text>
</comment>
<accession>A0A9P9JWY5</accession>
<dbReference type="OrthoDB" id="5093543at2759"/>
<gene>
    <name evidence="1" type="ORF">B0J15DRAFT_555533</name>
</gene>
<evidence type="ECO:0000313" key="1">
    <source>
        <dbReference type="EMBL" id="KAH7231869.1"/>
    </source>
</evidence>
<dbReference type="EMBL" id="JAGTJS010000031">
    <property type="protein sequence ID" value="KAH7231869.1"/>
    <property type="molecule type" value="Genomic_DNA"/>
</dbReference>
<dbReference type="AlphaFoldDB" id="A0A9P9JWY5"/>
<evidence type="ECO:0000313" key="2">
    <source>
        <dbReference type="Proteomes" id="UP000736672"/>
    </source>
</evidence>
<dbReference type="Proteomes" id="UP000736672">
    <property type="component" value="Unassembled WGS sequence"/>
</dbReference>
<organism evidence="1 2">
    <name type="scientific">Fusarium solani</name>
    <name type="common">Filamentous fungus</name>
    <dbReference type="NCBI Taxonomy" id="169388"/>
    <lineage>
        <taxon>Eukaryota</taxon>
        <taxon>Fungi</taxon>
        <taxon>Dikarya</taxon>
        <taxon>Ascomycota</taxon>
        <taxon>Pezizomycotina</taxon>
        <taxon>Sordariomycetes</taxon>
        <taxon>Hypocreomycetidae</taxon>
        <taxon>Hypocreales</taxon>
        <taxon>Nectriaceae</taxon>
        <taxon>Fusarium</taxon>
        <taxon>Fusarium solani species complex</taxon>
    </lineage>
</organism>
<reference evidence="1" key="1">
    <citation type="journal article" date="2021" name="Nat. Commun.">
        <title>Genetic determinants of endophytism in the Arabidopsis root mycobiome.</title>
        <authorList>
            <person name="Mesny F."/>
            <person name="Miyauchi S."/>
            <person name="Thiergart T."/>
            <person name="Pickel B."/>
            <person name="Atanasova L."/>
            <person name="Karlsson M."/>
            <person name="Huettel B."/>
            <person name="Barry K.W."/>
            <person name="Haridas S."/>
            <person name="Chen C."/>
            <person name="Bauer D."/>
            <person name="Andreopoulos W."/>
            <person name="Pangilinan J."/>
            <person name="LaButti K."/>
            <person name="Riley R."/>
            <person name="Lipzen A."/>
            <person name="Clum A."/>
            <person name="Drula E."/>
            <person name="Henrissat B."/>
            <person name="Kohler A."/>
            <person name="Grigoriev I.V."/>
            <person name="Martin F.M."/>
            <person name="Hacquard S."/>
        </authorList>
    </citation>
    <scope>NUCLEOTIDE SEQUENCE</scope>
    <source>
        <strain evidence="1">FSSC 5 MPI-SDFR-AT-0091</strain>
    </source>
</reference>
<proteinExistence type="predicted"/>
<keyword evidence="2" id="KW-1185">Reference proteome</keyword>
<protein>
    <submittedName>
        <fullName evidence="1">Uncharacterized protein</fullName>
    </submittedName>
</protein>
<sequence>MHTCPSFGIKGAETGLAALILHCVRLGAIHTEREALRGVRSPTAVNDADVESLKKHHNMHGVLRAIGLDEGQQRFIEVWRRFDGPAQELKSPGINSSGEALDIVAKLARDLVSGIAGGSS</sequence>